<evidence type="ECO:0000313" key="2">
    <source>
        <dbReference type="Proteomes" id="UP001589610"/>
    </source>
</evidence>
<dbReference type="RefSeq" id="WP_344749671.1">
    <property type="nucleotide sequence ID" value="NZ_BAAAWW010000203.1"/>
</dbReference>
<gene>
    <name evidence="1" type="ORF">ACFFRH_43650</name>
</gene>
<protein>
    <submittedName>
        <fullName evidence="1">Uncharacterized protein</fullName>
    </submittedName>
</protein>
<evidence type="ECO:0000313" key="1">
    <source>
        <dbReference type="EMBL" id="MFB9682404.1"/>
    </source>
</evidence>
<reference evidence="1 2" key="1">
    <citation type="submission" date="2024-09" db="EMBL/GenBank/DDBJ databases">
        <authorList>
            <person name="Sun Q."/>
            <person name="Mori K."/>
        </authorList>
    </citation>
    <scope>NUCLEOTIDE SEQUENCE [LARGE SCALE GENOMIC DNA]</scope>
    <source>
        <strain evidence="1 2">JCM 3028</strain>
    </source>
</reference>
<organism evidence="1 2">
    <name type="scientific">Streptosporangium vulgare</name>
    <dbReference type="NCBI Taxonomy" id="46190"/>
    <lineage>
        <taxon>Bacteria</taxon>
        <taxon>Bacillati</taxon>
        <taxon>Actinomycetota</taxon>
        <taxon>Actinomycetes</taxon>
        <taxon>Streptosporangiales</taxon>
        <taxon>Streptosporangiaceae</taxon>
        <taxon>Streptosporangium</taxon>
    </lineage>
</organism>
<comment type="caution">
    <text evidence="1">The sequence shown here is derived from an EMBL/GenBank/DDBJ whole genome shotgun (WGS) entry which is preliminary data.</text>
</comment>
<proteinExistence type="predicted"/>
<dbReference type="EMBL" id="JBHMBS010000063">
    <property type="protein sequence ID" value="MFB9682404.1"/>
    <property type="molecule type" value="Genomic_DNA"/>
</dbReference>
<sequence length="106" mass="11896">MSRQKFGLEAWNADAARTGRPTAEVKLTGREQETPARWARRAKSSQVLAMRSKIVLSVFADGGDLPWAMAIGIGLYHNPPERAVVLCVDDHRLERQPPAVRMEEDR</sequence>
<name>A0ABV5TTR0_9ACTN</name>
<dbReference type="Proteomes" id="UP001589610">
    <property type="component" value="Unassembled WGS sequence"/>
</dbReference>
<keyword evidence="2" id="KW-1185">Reference proteome</keyword>
<accession>A0ABV5TTR0</accession>